<keyword evidence="1" id="KW-0328">Glycosyltransferase</keyword>
<evidence type="ECO:0000313" key="1">
    <source>
        <dbReference type="EMBL" id="KZV31212.1"/>
    </source>
</evidence>
<keyword evidence="1" id="KW-0808">Transferase</keyword>
<accession>A0A2Z7BA97</accession>
<evidence type="ECO:0000313" key="2">
    <source>
        <dbReference type="Proteomes" id="UP000250235"/>
    </source>
</evidence>
<dbReference type="Proteomes" id="UP000250235">
    <property type="component" value="Unassembled WGS sequence"/>
</dbReference>
<proteinExistence type="predicted"/>
<protein>
    <submittedName>
        <fullName evidence="1">Putative beta-1,3-galactosyltransferase 16</fullName>
    </submittedName>
</protein>
<gene>
    <name evidence="1" type="ORF">F511_14907</name>
</gene>
<dbReference type="AlphaFoldDB" id="A0A2Z7BA97"/>
<dbReference type="GO" id="GO:0016757">
    <property type="term" value="F:glycosyltransferase activity"/>
    <property type="evidence" value="ECO:0007669"/>
    <property type="project" value="UniProtKB-KW"/>
</dbReference>
<organism evidence="1 2">
    <name type="scientific">Dorcoceras hygrometricum</name>
    <dbReference type="NCBI Taxonomy" id="472368"/>
    <lineage>
        <taxon>Eukaryota</taxon>
        <taxon>Viridiplantae</taxon>
        <taxon>Streptophyta</taxon>
        <taxon>Embryophyta</taxon>
        <taxon>Tracheophyta</taxon>
        <taxon>Spermatophyta</taxon>
        <taxon>Magnoliopsida</taxon>
        <taxon>eudicotyledons</taxon>
        <taxon>Gunneridae</taxon>
        <taxon>Pentapetalae</taxon>
        <taxon>asterids</taxon>
        <taxon>lamiids</taxon>
        <taxon>Lamiales</taxon>
        <taxon>Gesneriaceae</taxon>
        <taxon>Didymocarpoideae</taxon>
        <taxon>Trichosporeae</taxon>
        <taxon>Loxocarpinae</taxon>
        <taxon>Dorcoceras</taxon>
    </lineage>
</organism>
<reference evidence="1 2" key="1">
    <citation type="journal article" date="2015" name="Proc. Natl. Acad. Sci. U.S.A.">
        <title>The resurrection genome of Boea hygrometrica: A blueprint for survival of dehydration.</title>
        <authorList>
            <person name="Xiao L."/>
            <person name="Yang G."/>
            <person name="Zhang L."/>
            <person name="Yang X."/>
            <person name="Zhao S."/>
            <person name="Ji Z."/>
            <person name="Zhou Q."/>
            <person name="Hu M."/>
            <person name="Wang Y."/>
            <person name="Chen M."/>
            <person name="Xu Y."/>
            <person name="Jin H."/>
            <person name="Xiao X."/>
            <person name="Hu G."/>
            <person name="Bao F."/>
            <person name="Hu Y."/>
            <person name="Wan P."/>
            <person name="Li L."/>
            <person name="Deng X."/>
            <person name="Kuang T."/>
            <person name="Xiang C."/>
            <person name="Zhu J.K."/>
            <person name="Oliver M.J."/>
            <person name="He Y."/>
        </authorList>
    </citation>
    <scope>NUCLEOTIDE SEQUENCE [LARGE SCALE GENOMIC DNA]</scope>
    <source>
        <strain evidence="2">cv. XS01</strain>
    </source>
</reference>
<name>A0A2Z7BA97_9LAMI</name>
<dbReference type="EMBL" id="KV007634">
    <property type="protein sequence ID" value="KZV31212.1"/>
    <property type="molecule type" value="Genomic_DNA"/>
</dbReference>
<sequence length="170" mass="18700">MQYFKHAMHEDYQESSGSKAQRLSCSDIIILLQSSGVTTQPTITGQWYSGTTTQPSTTIATLDLSGTTTQPADHNAQRDSAHKEIRLNMTQLQHPAQICYSPASQKLRRKMLKAAKGQKKHWTTIAKLSNSATTSCSFNLSIQIYKLVSVESPKEDELSATNLAPSNGIN</sequence>
<keyword evidence="2" id="KW-1185">Reference proteome</keyword>